<evidence type="ECO:0000259" key="1">
    <source>
        <dbReference type="Pfam" id="PF14206"/>
    </source>
</evidence>
<protein>
    <submittedName>
        <fullName evidence="2">Rubrerythrin</fullName>
    </submittedName>
</protein>
<gene>
    <name evidence="2" type="ORF">J2T04_002274</name>
</gene>
<dbReference type="RefSeq" id="WP_306843647.1">
    <property type="nucleotide sequence ID" value="NZ_JAUSRL010000003.1"/>
</dbReference>
<comment type="caution">
    <text evidence="2">The sequence shown here is derived from an EMBL/GenBank/DDBJ whole genome shotgun (WGS) entry which is preliminary data.</text>
</comment>
<accession>A0ABT9SPP2</accession>
<evidence type="ECO:0000313" key="3">
    <source>
        <dbReference type="Proteomes" id="UP001235513"/>
    </source>
</evidence>
<feature type="domain" description="Cysteine-rich CPCC" evidence="1">
    <location>
        <begin position="100"/>
        <end position="154"/>
    </location>
</feature>
<proteinExistence type="predicted"/>
<name>A0ABT9SPP2_9FLAO</name>
<keyword evidence="3" id="KW-1185">Reference proteome</keyword>
<dbReference type="Proteomes" id="UP001235513">
    <property type="component" value="Unassembled WGS sequence"/>
</dbReference>
<dbReference type="EMBL" id="JAUSRL010000003">
    <property type="protein sequence ID" value="MDP9960390.1"/>
    <property type="molecule type" value="Genomic_DNA"/>
</dbReference>
<evidence type="ECO:0000313" key="2">
    <source>
        <dbReference type="EMBL" id="MDP9960390.1"/>
    </source>
</evidence>
<dbReference type="InterPro" id="IPR025983">
    <property type="entry name" value="Cys_rich_CPCC"/>
</dbReference>
<reference evidence="2 3" key="1">
    <citation type="submission" date="2023-07" db="EMBL/GenBank/DDBJ databases">
        <title>Sorghum-associated microbial communities from plants grown in Nebraska, USA.</title>
        <authorList>
            <person name="Schachtman D."/>
        </authorList>
    </citation>
    <scope>NUCLEOTIDE SEQUENCE [LARGE SCALE GENOMIC DNA]</scope>
    <source>
        <strain evidence="2 3">CC351</strain>
    </source>
</reference>
<sequence length="165" mass="19401">MKKIAREYAKTQLAIYKIINSNEEDLKQILNADYIYRSGENEGENIKYNTIYDKAVSKFLIKYFKEIILKGVSNSYLKKIVETFFANYDIEIVGKNEKLYRCSCCGYFTLDNISEYDVCRLCHWEDDGTTSNEINKFSHVNGSTLNDYKNDFEKKLCSMEIIYDK</sequence>
<dbReference type="Pfam" id="PF14206">
    <property type="entry name" value="Cys_rich_CPCC"/>
    <property type="match status" value="1"/>
</dbReference>
<organism evidence="2 3">
    <name type="scientific">Chryseobacterium lathyri</name>
    <dbReference type="NCBI Taxonomy" id="395933"/>
    <lineage>
        <taxon>Bacteria</taxon>
        <taxon>Pseudomonadati</taxon>
        <taxon>Bacteroidota</taxon>
        <taxon>Flavobacteriia</taxon>
        <taxon>Flavobacteriales</taxon>
        <taxon>Weeksellaceae</taxon>
        <taxon>Chryseobacterium group</taxon>
        <taxon>Chryseobacterium</taxon>
    </lineage>
</organism>